<proteinExistence type="inferred from homology"/>
<dbReference type="SUPFAM" id="SSF53041">
    <property type="entry name" value="Resolvase-like"/>
    <property type="match status" value="1"/>
</dbReference>
<keyword evidence="2" id="KW-0229">DNA integration</keyword>
<evidence type="ECO:0000256" key="1">
    <source>
        <dbReference type="ARBA" id="ARBA00009913"/>
    </source>
</evidence>
<keyword evidence="8" id="KW-0614">Plasmid</keyword>
<dbReference type="GO" id="GO:0000150">
    <property type="term" value="F:DNA strand exchange activity"/>
    <property type="evidence" value="ECO:0007669"/>
    <property type="project" value="InterPro"/>
</dbReference>
<keyword evidence="4" id="KW-0233">DNA recombination</keyword>
<keyword evidence="3" id="KW-0238">DNA-binding</keyword>
<dbReference type="GO" id="GO:0015074">
    <property type="term" value="P:DNA integration"/>
    <property type="evidence" value="ECO:0007669"/>
    <property type="project" value="UniProtKB-KW"/>
</dbReference>
<dbReference type="InterPro" id="IPR036162">
    <property type="entry name" value="Resolvase-like_N_sf"/>
</dbReference>
<dbReference type="Pfam" id="PF00239">
    <property type="entry name" value="Resolvase"/>
    <property type="match status" value="1"/>
</dbReference>
<dbReference type="PANTHER" id="PTHR30461:SF26">
    <property type="entry name" value="RESOLVASE HOMOLOG YNEB"/>
    <property type="match status" value="1"/>
</dbReference>
<evidence type="ECO:0000256" key="3">
    <source>
        <dbReference type="ARBA" id="ARBA00023125"/>
    </source>
</evidence>
<dbReference type="AlphaFoldDB" id="A0A0N6WKS5"/>
<geneLocation type="plasmid" evidence="8">
    <name>pPD1</name>
</geneLocation>
<dbReference type="EMBL" id="KT290268">
    <property type="protein sequence ID" value="AKU62164.1"/>
    <property type="molecule type" value="Genomic_DNA"/>
</dbReference>
<gene>
    <name evidence="8" type="primary">res</name>
</gene>
<comment type="similarity">
    <text evidence="1">Belongs to the site-specific recombinase resolvase family.</text>
</comment>
<accession>A0A0N6WKS5</accession>
<dbReference type="InterPro" id="IPR006118">
    <property type="entry name" value="Recombinase_CS"/>
</dbReference>
<feature type="domain" description="Resolvase/invertase-type recombinase catalytic" evidence="7">
    <location>
        <begin position="3"/>
        <end position="149"/>
    </location>
</feature>
<name>A0A0N6WKS5_ENTFL</name>
<evidence type="ECO:0000256" key="2">
    <source>
        <dbReference type="ARBA" id="ARBA00022908"/>
    </source>
</evidence>
<dbReference type="PROSITE" id="PS00397">
    <property type="entry name" value="RECOMBINASES_1"/>
    <property type="match status" value="1"/>
</dbReference>
<dbReference type="GO" id="GO:0003677">
    <property type="term" value="F:DNA binding"/>
    <property type="evidence" value="ECO:0007669"/>
    <property type="project" value="UniProtKB-KW"/>
</dbReference>
<evidence type="ECO:0000313" key="8">
    <source>
        <dbReference type="EMBL" id="AKU62164.1"/>
    </source>
</evidence>
<dbReference type="CDD" id="cd03768">
    <property type="entry name" value="SR_ResInv"/>
    <property type="match status" value="1"/>
</dbReference>
<reference evidence="8" key="1">
    <citation type="journal article" date="2015" name="Nature">
        <title>Bacteriocin production augments niche competition by enterococci in the mammalian gastrointestinal tract.</title>
        <authorList>
            <person name="Kommineni S."/>
            <person name="Bretl D.J."/>
            <person name="Lam V."/>
            <person name="Chakraborty R."/>
            <person name="Hayward M."/>
            <person name="Simpson P."/>
            <person name="Cao Y."/>
            <person name="Bousounis P."/>
            <person name="Kristich C.J."/>
            <person name="Salzman N.H."/>
        </authorList>
    </citation>
    <scope>NUCLEOTIDE SEQUENCE</scope>
    <source>
        <strain evidence="8">CK135</strain>
        <plasmid evidence="8">pPD1</plasmid>
    </source>
</reference>
<dbReference type="Gene3D" id="3.40.50.1390">
    <property type="entry name" value="Resolvase, N-terminal catalytic domain"/>
    <property type="match status" value="1"/>
</dbReference>
<dbReference type="SMART" id="SM00857">
    <property type="entry name" value="Resolvase"/>
    <property type="match status" value="1"/>
</dbReference>
<feature type="active site" description="O-(5'-phospho-DNA)-serine intermediate" evidence="5 6">
    <location>
        <position position="11"/>
    </location>
</feature>
<dbReference type="PROSITE" id="PS51736">
    <property type="entry name" value="RECOMBINASES_3"/>
    <property type="match status" value="1"/>
</dbReference>
<evidence type="ECO:0000256" key="5">
    <source>
        <dbReference type="PIRSR" id="PIRSR606118-50"/>
    </source>
</evidence>
<organism evidence="8">
    <name type="scientific">Enterococcus faecalis</name>
    <name type="common">Streptococcus faecalis</name>
    <dbReference type="NCBI Taxonomy" id="1351"/>
    <lineage>
        <taxon>Bacteria</taxon>
        <taxon>Bacillati</taxon>
        <taxon>Bacillota</taxon>
        <taxon>Bacilli</taxon>
        <taxon>Lactobacillales</taxon>
        <taxon>Enterococcaceae</taxon>
        <taxon>Enterococcus</taxon>
    </lineage>
</organism>
<evidence type="ECO:0000259" key="7">
    <source>
        <dbReference type="PROSITE" id="PS51736"/>
    </source>
</evidence>
<dbReference type="InterPro" id="IPR006119">
    <property type="entry name" value="Resolv_N"/>
</dbReference>
<evidence type="ECO:0000256" key="4">
    <source>
        <dbReference type="ARBA" id="ARBA00023172"/>
    </source>
</evidence>
<dbReference type="InterPro" id="IPR050639">
    <property type="entry name" value="SSR_resolvase"/>
</dbReference>
<protein>
    <submittedName>
        <fullName evidence="8">Res</fullName>
    </submittedName>
</protein>
<dbReference type="PANTHER" id="PTHR30461">
    <property type="entry name" value="DNA-INVERTASE FROM LAMBDOID PROPHAGE"/>
    <property type="match status" value="1"/>
</dbReference>
<sequence>MMRKFFYIRVSSYDQSIERQLIAAKELGIPEEYIFIEKASGKDFKRPEYQLMKRMFRKGDLLYLQSLDRLGRNKQMILEEWRELTKEKQIDISVLDMPLLDTASYKQLDGLETLISDLILQLLSYMAEDERKRINSRQREGVEAAKRKGVKFGRKKIALPPEFPAIYSDWKAGKITAVYAMEQLGVKRNTFYRRVKEYENTLHHFS</sequence>
<evidence type="ECO:0000256" key="6">
    <source>
        <dbReference type="PROSITE-ProRule" id="PRU10137"/>
    </source>
</evidence>